<evidence type="ECO:0000313" key="1">
    <source>
        <dbReference type="EMBL" id="KAF5830975.1"/>
    </source>
</evidence>
<accession>A0ABQ7G8R0</accession>
<protein>
    <submittedName>
        <fullName evidence="1">Uncharacterized protein</fullName>
    </submittedName>
</protein>
<keyword evidence="2" id="KW-1185">Reference proteome</keyword>
<name>A0ABQ7G8R0_DUNSA</name>
<reference evidence="1" key="1">
    <citation type="submission" date="2017-08" db="EMBL/GenBank/DDBJ databases">
        <authorList>
            <person name="Polle J.E."/>
            <person name="Barry K."/>
            <person name="Cushman J."/>
            <person name="Schmutz J."/>
            <person name="Tran D."/>
            <person name="Hathwaick L.T."/>
            <person name="Yim W.C."/>
            <person name="Jenkins J."/>
            <person name="Mckie-Krisberg Z.M."/>
            <person name="Prochnik S."/>
            <person name="Lindquist E."/>
            <person name="Dockter R.B."/>
            <person name="Adam C."/>
            <person name="Molina H."/>
            <person name="Bunkerborg J."/>
            <person name="Jin E."/>
            <person name="Buchheim M."/>
            <person name="Magnuson J."/>
        </authorList>
    </citation>
    <scope>NUCLEOTIDE SEQUENCE</scope>
    <source>
        <strain evidence="1">CCAP 19/18</strain>
    </source>
</reference>
<comment type="caution">
    <text evidence="1">The sequence shown here is derived from an EMBL/GenBank/DDBJ whole genome shotgun (WGS) entry which is preliminary data.</text>
</comment>
<organism evidence="1 2">
    <name type="scientific">Dunaliella salina</name>
    <name type="common">Green alga</name>
    <name type="synonym">Protococcus salinus</name>
    <dbReference type="NCBI Taxonomy" id="3046"/>
    <lineage>
        <taxon>Eukaryota</taxon>
        <taxon>Viridiplantae</taxon>
        <taxon>Chlorophyta</taxon>
        <taxon>core chlorophytes</taxon>
        <taxon>Chlorophyceae</taxon>
        <taxon>CS clade</taxon>
        <taxon>Chlamydomonadales</taxon>
        <taxon>Dunaliellaceae</taxon>
        <taxon>Dunaliella</taxon>
    </lineage>
</organism>
<sequence length="121" mass="14089">MILLLPSAREYNIAQWCRVLVQGLLETSGRIQRWQYTLARVGRRLEQQHIFKGEQERCAEVFQHPTLLSKDTHGCLLGHVLVLPLLYYEEAFNSDQAARRLHVCAAWQSYKVLSGCQWEYG</sequence>
<proteinExistence type="predicted"/>
<gene>
    <name evidence="1" type="ORF">DUNSADRAFT_13785</name>
</gene>
<dbReference type="Proteomes" id="UP000815325">
    <property type="component" value="Unassembled WGS sequence"/>
</dbReference>
<dbReference type="EMBL" id="MU069989">
    <property type="protein sequence ID" value="KAF5830975.1"/>
    <property type="molecule type" value="Genomic_DNA"/>
</dbReference>
<evidence type="ECO:0000313" key="2">
    <source>
        <dbReference type="Proteomes" id="UP000815325"/>
    </source>
</evidence>